<dbReference type="InterPro" id="IPR039371">
    <property type="entry name" value="LeuA_N_DRE-TIM"/>
</dbReference>
<dbReference type="GO" id="GO:0003852">
    <property type="term" value="F:2-isopropylmalate synthase activity"/>
    <property type="evidence" value="ECO:0007669"/>
    <property type="project" value="UniProtKB-UniRule"/>
</dbReference>
<comment type="cofactor">
    <cofactor evidence="10">
        <name>Mg(2+)</name>
        <dbReference type="ChEBI" id="CHEBI:18420"/>
    </cofactor>
</comment>
<comment type="catalytic activity">
    <reaction evidence="1 10">
        <text>3-methyl-2-oxobutanoate + acetyl-CoA + H2O = (2S)-2-isopropylmalate + CoA + H(+)</text>
        <dbReference type="Rhea" id="RHEA:21524"/>
        <dbReference type="ChEBI" id="CHEBI:1178"/>
        <dbReference type="ChEBI" id="CHEBI:11851"/>
        <dbReference type="ChEBI" id="CHEBI:15377"/>
        <dbReference type="ChEBI" id="CHEBI:15378"/>
        <dbReference type="ChEBI" id="CHEBI:57287"/>
        <dbReference type="ChEBI" id="CHEBI:57288"/>
        <dbReference type="EC" id="2.3.3.13"/>
    </reaction>
</comment>
<evidence type="ECO:0000256" key="4">
    <source>
        <dbReference type="ARBA" id="ARBA00012973"/>
    </source>
</evidence>
<dbReference type="SUPFAM" id="SSF110921">
    <property type="entry name" value="2-isopropylmalate synthase LeuA, allosteric (dimerisation) domain"/>
    <property type="match status" value="1"/>
</dbReference>
<dbReference type="eggNOG" id="COG0119">
    <property type="taxonomic scope" value="Bacteria"/>
</dbReference>
<dbReference type="Gene3D" id="3.30.160.270">
    <property type="match status" value="1"/>
</dbReference>
<dbReference type="PANTHER" id="PTHR46911:SF1">
    <property type="entry name" value="2-ISOPROPYLMALATE SYNTHASE"/>
    <property type="match status" value="1"/>
</dbReference>
<dbReference type="STRING" id="106648.GCA_000753985_02832"/>
<dbReference type="Proteomes" id="UP000644140">
    <property type="component" value="Chromosome"/>
</dbReference>
<dbReference type="GeneID" id="69464032"/>
<name>A0A0A8TNX4_ACIBZ</name>
<dbReference type="InterPro" id="IPR002034">
    <property type="entry name" value="AIPM/Hcit_synth_CS"/>
</dbReference>
<dbReference type="InterPro" id="IPR036230">
    <property type="entry name" value="LeuA_allosteric_dom_sf"/>
</dbReference>
<evidence type="ECO:0000256" key="8">
    <source>
        <dbReference type="ARBA" id="ARBA00022723"/>
    </source>
</evidence>
<dbReference type="InterPro" id="IPR005668">
    <property type="entry name" value="IPM_Synthase"/>
</dbReference>
<feature type="binding site" evidence="10">
    <location>
        <position position="42"/>
    </location>
    <ligand>
        <name>Mg(2+)</name>
        <dbReference type="ChEBI" id="CHEBI:18420"/>
    </ligand>
</feature>
<dbReference type="Pfam" id="PF08502">
    <property type="entry name" value="LeuA_dimer"/>
    <property type="match status" value="1"/>
</dbReference>
<feature type="binding site" evidence="10">
    <location>
        <position position="282"/>
    </location>
    <ligand>
        <name>Mg(2+)</name>
        <dbReference type="ChEBI" id="CHEBI:18420"/>
    </ligand>
</feature>
<dbReference type="SUPFAM" id="SSF51569">
    <property type="entry name" value="Aldolase"/>
    <property type="match status" value="1"/>
</dbReference>
<dbReference type="NCBIfam" id="NF002991">
    <property type="entry name" value="PRK03739.1"/>
    <property type="match status" value="1"/>
</dbReference>
<keyword evidence="11" id="KW-0012">Acyltransferase</keyword>
<reference evidence="11" key="1">
    <citation type="submission" date="2022-02" db="EMBL/GenBank/DDBJ databases">
        <title>Characterization of Tn125 harboring carbapenem-resistant Acinetobacter bereziniae clinical isolates.</title>
        <authorList>
            <person name="Wong N.-K."/>
            <person name="Pan Q."/>
        </authorList>
    </citation>
    <scope>NUCLEOTIDE SEQUENCE</scope>
    <source>
        <strain evidence="11">GD03393</strain>
    </source>
</reference>
<keyword evidence="7 10" id="KW-0808">Transferase</keyword>
<comment type="pathway">
    <text evidence="2 10">Amino-acid biosynthesis; L-leucine biosynthesis; L-leucine from 3-methyl-2-oxobutanoate: step 1/4.</text>
</comment>
<dbReference type="GO" id="GO:0000287">
    <property type="term" value="F:magnesium ion binding"/>
    <property type="evidence" value="ECO:0007669"/>
    <property type="project" value="UniProtKB-UniRule"/>
</dbReference>
<dbReference type="HAMAP" id="MF_00572">
    <property type="entry name" value="LeuA_type2"/>
    <property type="match status" value="1"/>
</dbReference>
<dbReference type="InterPro" id="IPR054692">
    <property type="entry name" value="LeuA-like_post-cat"/>
</dbReference>
<evidence type="ECO:0000256" key="10">
    <source>
        <dbReference type="HAMAP-Rule" id="MF_00572"/>
    </source>
</evidence>
<feature type="region of interest" description="Regulatory domain" evidence="10">
    <location>
        <begin position="439"/>
        <end position="565"/>
    </location>
</feature>
<evidence type="ECO:0000256" key="1">
    <source>
        <dbReference type="ARBA" id="ARBA00000064"/>
    </source>
</evidence>
<feature type="binding site" evidence="10">
    <location>
        <position position="248"/>
    </location>
    <ligand>
        <name>Mg(2+)</name>
        <dbReference type="ChEBI" id="CHEBI:18420"/>
    </ligand>
</feature>
<dbReference type="SUPFAM" id="SSF89000">
    <property type="entry name" value="post-HMGL domain-like"/>
    <property type="match status" value="1"/>
</dbReference>
<dbReference type="SMART" id="SM00917">
    <property type="entry name" value="LeuA_dimer"/>
    <property type="match status" value="1"/>
</dbReference>
<dbReference type="NCBIfam" id="TIGR00970">
    <property type="entry name" value="leuA_yeast"/>
    <property type="match status" value="1"/>
</dbReference>
<dbReference type="GO" id="GO:0003985">
    <property type="term" value="F:acetyl-CoA C-acetyltransferase activity"/>
    <property type="evidence" value="ECO:0007669"/>
    <property type="project" value="UniProtKB-UniRule"/>
</dbReference>
<dbReference type="GO" id="GO:0005737">
    <property type="term" value="C:cytoplasm"/>
    <property type="evidence" value="ECO:0007669"/>
    <property type="project" value="UniProtKB-SubCell"/>
</dbReference>
<dbReference type="AlphaFoldDB" id="A0A0A8TNX4"/>
<comment type="subunit">
    <text evidence="10">Homodimer.</text>
</comment>
<keyword evidence="6 10" id="KW-0028">Amino-acid biosynthesis</keyword>
<comment type="similarity">
    <text evidence="3 10">Belongs to the alpha-IPM synthase/homocitrate synthase family. LeuA type 2 subfamily.</text>
</comment>
<dbReference type="InterPro" id="IPR013785">
    <property type="entry name" value="Aldolase_TIM"/>
</dbReference>
<keyword evidence="10" id="KW-0963">Cytoplasm</keyword>
<evidence type="ECO:0000256" key="7">
    <source>
        <dbReference type="ARBA" id="ARBA00022679"/>
    </source>
</evidence>
<feature type="binding site" evidence="10">
    <location>
        <position position="246"/>
    </location>
    <ligand>
        <name>Mg(2+)</name>
        <dbReference type="ChEBI" id="CHEBI:18420"/>
    </ligand>
</feature>
<dbReference type="PROSITE" id="PS50991">
    <property type="entry name" value="PYR_CT"/>
    <property type="match status" value="1"/>
</dbReference>
<dbReference type="Pfam" id="PF22615">
    <property type="entry name" value="IPMS_D2"/>
    <property type="match status" value="1"/>
</dbReference>
<proteinExistence type="inferred from homology"/>
<keyword evidence="9 10" id="KW-0100">Branched-chain amino acid biosynthesis</keyword>
<sequence length="565" mass="62741">MMLADPSKKYRRMYQRVDLPDRQWPNNEINKAPIWMSTDLRDGNQAIFEPMNIEQKFKMFQMLVKIGFKHIEIGFPSASQIDFDFTRKLIEEGHIPDDVYIEVLVQARDHLIARTFESLQGAKRAIVHIYNSNSPTFRKKVLNVDVNGAKQLAINAATKVKEYAAKQPETEFIFQYSPECFTATELEVAKDVCDAVTEIWEATPDNKVILNLPATVEVSGPHVYADQIEWMHRNLARRDGVIISVHCHNDRGCGIAASELAIMAGADRVEGCVFGNGERTGNVDVAAIALNMYTQGVACELDFSNINEIIATIEECTGLPVHPRHPYAGDLVFTAFSGSHQDAIKKGFEFQKDEEIWDMPYLPIDPKDLGRDYDAVIRVNSQSGKGGIAYLLESNYNVVLPRRLQIEFSQIVQQVADEEGVEVSAQQIWTLFKDTYVSAKDAHYSAKNYRLSDENGNQVIELEVVVNGESQRLRGEGNGPISAILNALQLPIDVLNYEERSISSGAHAKALALIELQVQGTGKSAFGAGVHDNIVTSSIEAIIAATNRLIDQGVLSTDQVIAAAV</sequence>
<dbReference type="PROSITE" id="PS00815">
    <property type="entry name" value="AIPM_HOMOCIT_SYNTH_1"/>
    <property type="match status" value="1"/>
</dbReference>
<dbReference type="RefSeq" id="WP_004830180.1">
    <property type="nucleotide sequence ID" value="NZ_BBLJ01000011.1"/>
</dbReference>
<dbReference type="EMBL" id="CP092085">
    <property type="protein sequence ID" value="UUN98591.1"/>
    <property type="molecule type" value="Genomic_DNA"/>
</dbReference>
<dbReference type="PROSITE" id="PS00816">
    <property type="entry name" value="AIPM_HOMOCIT_SYNTH_2"/>
    <property type="match status" value="1"/>
</dbReference>
<organism evidence="11 12">
    <name type="scientific">Acinetobacter bereziniae</name>
    <name type="common">Acinetobacter genomosp. 10</name>
    <dbReference type="NCBI Taxonomy" id="106648"/>
    <lineage>
        <taxon>Bacteria</taxon>
        <taxon>Pseudomonadati</taxon>
        <taxon>Pseudomonadota</taxon>
        <taxon>Gammaproteobacteria</taxon>
        <taxon>Moraxellales</taxon>
        <taxon>Moraxellaceae</taxon>
        <taxon>Acinetobacter</taxon>
    </lineage>
</organism>
<keyword evidence="10" id="KW-0460">Magnesium</keyword>
<evidence type="ECO:0000256" key="3">
    <source>
        <dbReference type="ARBA" id="ARBA00009767"/>
    </source>
</evidence>
<dbReference type="CDD" id="cd07942">
    <property type="entry name" value="DRE_TIM_LeuA"/>
    <property type="match status" value="1"/>
</dbReference>
<evidence type="ECO:0000313" key="12">
    <source>
        <dbReference type="Proteomes" id="UP000644140"/>
    </source>
</evidence>
<dbReference type="EC" id="2.3.3.13" evidence="4 10"/>
<gene>
    <name evidence="10 11" type="primary">leuA</name>
    <name evidence="11" type="ORF">I9054_003780</name>
</gene>
<comment type="function">
    <text evidence="10">Catalyzes the condensation of the acetyl group of acetyl-CoA with 3-methyl-2-oxobutanoate (2-ketoisovalerate) to form 3-carboxy-3-hydroxy-4-methylpentanoate (2-isopropylmalate).</text>
</comment>
<dbReference type="InterPro" id="IPR013709">
    <property type="entry name" value="2-isopropylmalate_synth_dimer"/>
</dbReference>
<accession>A0A0A8TNX4</accession>
<dbReference type="GO" id="GO:0009098">
    <property type="term" value="P:L-leucine biosynthetic process"/>
    <property type="evidence" value="ECO:0007669"/>
    <property type="project" value="UniProtKB-UniRule"/>
</dbReference>
<dbReference type="Pfam" id="PF00682">
    <property type="entry name" value="HMGL-like"/>
    <property type="match status" value="1"/>
</dbReference>
<protein>
    <recommendedName>
        <fullName evidence="4 10">2-isopropylmalate synthase</fullName>
        <ecNumber evidence="4 10">2.3.3.13</ecNumber>
    </recommendedName>
    <alternativeName>
        <fullName evidence="10">Alpha-IPM synthase</fullName>
    </alternativeName>
    <alternativeName>
        <fullName evidence="10">Alpha-isopropylmalate synthase</fullName>
    </alternativeName>
</protein>
<dbReference type="InterPro" id="IPR000891">
    <property type="entry name" value="PYR_CT"/>
</dbReference>
<comment type="subcellular location">
    <subcellularLocation>
        <location evidence="10">Cytoplasm</location>
    </subcellularLocation>
</comment>
<evidence type="ECO:0000256" key="5">
    <source>
        <dbReference type="ARBA" id="ARBA00022430"/>
    </source>
</evidence>
<evidence type="ECO:0000256" key="9">
    <source>
        <dbReference type="ARBA" id="ARBA00023304"/>
    </source>
</evidence>
<evidence type="ECO:0000256" key="6">
    <source>
        <dbReference type="ARBA" id="ARBA00022605"/>
    </source>
</evidence>
<keyword evidence="5 10" id="KW-0432">Leucine biosynthesis</keyword>
<dbReference type="Gene3D" id="3.20.20.70">
    <property type="entry name" value="Aldolase class I"/>
    <property type="match status" value="1"/>
</dbReference>
<evidence type="ECO:0000256" key="2">
    <source>
        <dbReference type="ARBA" id="ARBA00004689"/>
    </source>
</evidence>
<evidence type="ECO:0000313" key="11">
    <source>
        <dbReference type="EMBL" id="UUN98591.1"/>
    </source>
</evidence>
<dbReference type="PANTHER" id="PTHR46911">
    <property type="match status" value="1"/>
</dbReference>
<keyword evidence="8 10" id="KW-0479">Metal-binding</keyword>